<evidence type="ECO:0000259" key="2">
    <source>
        <dbReference type="Pfam" id="PF03050"/>
    </source>
</evidence>
<dbReference type="RefSeq" id="WP_142835233.1">
    <property type="nucleotide sequence ID" value="NZ_VFSV01000023.1"/>
</dbReference>
<dbReference type="Proteomes" id="UP000318590">
    <property type="component" value="Unassembled WGS sequence"/>
</dbReference>
<dbReference type="Pfam" id="PF03050">
    <property type="entry name" value="DDE_Tnp_IS66"/>
    <property type="match status" value="1"/>
</dbReference>
<reference evidence="5 6" key="1">
    <citation type="submission" date="2019-06" db="EMBL/GenBank/DDBJ databases">
        <title>Paenimaribius caenipelagi gen. nov., sp. nov., isolated from a tidal flat.</title>
        <authorList>
            <person name="Yoon J.-H."/>
        </authorList>
    </citation>
    <scope>NUCLEOTIDE SEQUENCE [LARGE SCALE GENOMIC DNA]</scope>
    <source>
        <strain evidence="5 6">JBTF-M29</strain>
    </source>
</reference>
<proteinExistence type="predicted"/>
<dbReference type="Pfam" id="PF13007">
    <property type="entry name" value="LZ_Tnp_IS66"/>
    <property type="match status" value="1"/>
</dbReference>
<keyword evidence="6" id="KW-1185">Reference proteome</keyword>
<gene>
    <name evidence="5" type="ORF">FEV53_12870</name>
</gene>
<evidence type="ECO:0000313" key="5">
    <source>
        <dbReference type="EMBL" id="TRD17761.1"/>
    </source>
</evidence>
<feature type="domain" description="Transposase IS66 central" evidence="2">
    <location>
        <begin position="169"/>
        <end position="384"/>
    </location>
</feature>
<feature type="compositionally biased region" description="Basic and acidic residues" evidence="1">
    <location>
        <begin position="95"/>
        <end position="105"/>
    </location>
</feature>
<feature type="domain" description="Transposase IS66 zinc-finger binding" evidence="3">
    <location>
        <begin position="113"/>
        <end position="154"/>
    </location>
</feature>
<dbReference type="PANTHER" id="PTHR33678:SF1">
    <property type="entry name" value="BLL1576 PROTEIN"/>
    <property type="match status" value="1"/>
</dbReference>
<comment type="caution">
    <text evidence="5">The sequence shown here is derived from an EMBL/GenBank/DDBJ whole genome shotgun (WGS) entry which is preliminary data.</text>
</comment>
<dbReference type="EMBL" id="VFSV01000023">
    <property type="protein sequence ID" value="TRD17761.1"/>
    <property type="molecule type" value="Genomic_DNA"/>
</dbReference>
<evidence type="ECO:0000259" key="3">
    <source>
        <dbReference type="Pfam" id="PF13005"/>
    </source>
</evidence>
<evidence type="ECO:0000259" key="4">
    <source>
        <dbReference type="Pfam" id="PF13007"/>
    </source>
</evidence>
<dbReference type="PANTHER" id="PTHR33678">
    <property type="entry name" value="BLL1576 PROTEIN"/>
    <property type="match status" value="1"/>
</dbReference>
<evidence type="ECO:0000313" key="6">
    <source>
        <dbReference type="Proteomes" id="UP000318590"/>
    </source>
</evidence>
<feature type="domain" description="Transposase TnpC homeodomain" evidence="4">
    <location>
        <begin position="36"/>
        <end position="103"/>
    </location>
</feature>
<dbReference type="InterPro" id="IPR024474">
    <property type="entry name" value="Znf_dom_IS66"/>
</dbReference>
<dbReference type="InterPro" id="IPR024463">
    <property type="entry name" value="Transposase_TnpC_homeodom"/>
</dbReference>
<dbReference type="AlphaFoldDB" id="A0A547PUJ3"/>
<feature type="region of interest" description="Disordered" evidence="1">
    <location>
        <begin position="71"/>
        <end position="107"/>
    </location>
</feature>
<dbReference type="NCBIfam" id="NF033517">
    <property type="entry name" value="transpos_IS66"/>
    <property type="match status" value="1"/>
</dbReference>
<dbReference type="OrthoDB" id="9800877at2"/>
<accession>A0A547PUJ3</accession>
<evidence type="ECO:0000256" key="1">
    <source>
        <dbReference type="SAM" id="MobiDB-lite"/>
    </source>
</evidence>
<dbReference type="Pfam" id="PF13005">
    <property type="entry name" value="zf-IS66"/>
    <property type="match status" value="1"/>
</dbReference>
<organism evidence="5 6">
    <name type="scientific">Palleronia caenipelagi</name>
    <dbReference type="NCBI Taxonomy" id="2489174"/>
    <lineage>
        <taxon>Bacteria</taxon>
        <taxon>Pseudomonadati</taxon>
        <taxon>Pseudomonadota</taxon>
        <taxon>Alphaproteobacteria</taxon>
        <taxon>Rhodobacterales</taxon>
        <taxon>Roseobacteraceae</taxon>
        <taxon>Palleronia</taxon>
    </lineage>
</organism>
<sequence length="385" mass="43022">MLKDLDITPDDPAELRAVNRLLADEVKSQALLIEKLKHQLAGQNRHRFGVRSESLDQLNLTFEEDEAIAEAAEEQAKPAQPAPEDKAPRQHSRKPLPDHLDRHDAVLSPGDDCTRCGGKLKTLGEDVTEELEYVPGRFVVNRIVRPRKACAGCEAIVQSPLPSRPIERGRPGPGLLAHVLVSKYADHVPLYRQSQIYSREGIDLDRSTMADWVGRSTALLDPLADEIGRIVRRGEALFADDTPVKMQAPGQKKTKTARVWTYVRDERPWSGSSPPCAWYQFTIDRKGEHPVSHLADYKGWVHADGYSGFNGLFGENKAGEMACVAHVRRKFVDVFASQGNAIAEEAIRRIAELYTVEKDARGKSPEERIALRQSRSKPIFDDLEA</sequence>
<name>A0A547PUJ3_9RHOB</name>
<protein>
    <submittedName>
        <fullName evidence="5">IS66 family transposase</fullName>
    </submittedName>
</protein>
<dbReference type="InterPro" id="IPR052344">
    <property type="entry name" value="Transposase-related"/>
</dbReference>
<dbReference type="InterPro" id="IPR004291">
    <property type="entry name" value="Transposase_IS66_central"/>
</dbReference>
<feature type="non-terminal residue" evidence="5">
    <location>
        <position position="385"/>
    </location>
</feature>